<dbReference type="EMBL" id="JAQQXQ010000002">
    <property type="protein sequence ID" value="MDC8753593.1"/>
    <property type="molecule type" value="Genomic_DNA"/>
</dbReference>
<feature type="transmembrane region" description="Helical" evidence="1">
    <location>
        <begin position="6"/>
        <end position="21"/>
    </location>
</feature>
<dbReference type="Proteomes" id="UP001216558">
    <property type="component" value="Unassembled WGS sequence"/>
</dbReference>
<proteinExistence type="predicted"/>
<protein>
    <submittedName>
        <fullName evidence="2">Uncharacterized protein</fullName>
    </submittedName>
</protein>
<keyword evidence="1" id="KW-1133">Transmembrane helix</keyword>
<dbReference type="NCBIfam" id="NF045607">
    <property type="entry name" value="exo_Victor_syst"/>
    <property type="match status" value="1"/>
</dbReference>
<dbReference type="InterPro" id="IPR054655">
    <property type="entry name" value="XrtV-like"/>
</dbReference>
<dbReference type="RefSeq" id="WP_273676077.1">
    <property type="nucleotide sequence ID" value="NZ_JAQQXQ010000002.1"/>
</dbReference>
<evidence type="ECO:0000256" key="1">
    <source>
        <dbReference type="SAM" id="Phobius"/>
    </source>
</evidence>
<reference evidence="2 3" key="1">
    <citation type="submission" date="2022-10" db="EMBL/GenBank/DDBJ databases">
        <title>Erythrobacter sp. sf7 Genome sequencing.</title>
        <authorList>
            <person name="Park S."/>
        </authorList>
    </citation>
    <scope>NUCLEOTIDE SEQUENCE [LARGE SCALE GENOMIC DNA]</scope>
    <source>
        <strain evidence="3">sf7</strain>
    </source>
</reference>
<keyword evidence="1" id="KW-0812">Transmembrane</keyword>
<feature type="transmembrane region" description="Helical" evidence="1">
    <location>
        <begin position="33"/>
        <end position="49"/>
    </location>
</feature>
<comment type="caution">
    <text evidence="2">The sequence shown here is derived from an EMBL/GenBank/DDBJ whole genome shotgun (WGS) entry which is preliminary data.</text>
</comment>
<feature type="transmembrane region" description="Helical" evidence="1">
    <location>
        <begin position="55"/>
        <end position="73"/>
    </location>
</feature>
<keyword evidence="1" id="KW-0472">Membrane</keyword>
<name>A0ABT5JLF4_9SPHN</name>
<evidence type="ECO:0000313" key="2">
    <source>
        <dbReference type="EMBL" id="MDC8753593.1"/>
    </source>
</evidence>
<sequence length="84" mass="9339">METVYDWVTVAVFAGLAVLFLQRSSEDRPRDKIVHYLPPALGCAVSNYLGNEGYMLPAVGMTVATMAYIYFVLKPFDRASEEGD</sequence>
<evidence type="ECO:0000313" key="3">
    <source>
        <dbReference type="Proteomes" id="UP001216558"/>
    </source>
</evidence>
<organism evidence="2 3">
    <name type="scientific">Erythrobacter fulvus</name>
    <dbReference type="NCBI Taxonomy" id="2987523"/>
    <lineage>
        <taxon>Bacteria</taxon>
        <taxon>Pseudomonadati</taxon>
        <taxon>Pseudomonadota</taxon>
        <taxon>Alphaproteobacteria</taxon>
        <taxon>Sphingomonadales</taxon>
        <taxon>Erythrobacteraceae</taxon>
        <taxon>Erythrobacter/Porphyrobacter group</taxon>
        <taxon>Erythrobacter</taxon>
    </lineage>
</organism>
<accession>A0ABT5JLF4</accession>
<gene>
    <name evidence="2" type="ORF">OIK40_02925</name>
</gene>
<keyword evidence="3" id="KW-1185">Reference proteome</keyword>